<evidence type="ECO:0000259" key="9">
    <source>
        <dbReference type="PROSITE" id="PS50075"/>
    </source>
</evidence>
<dbReference type="PROSITE" id="PS52019">
    <property type="entry name" value="PKS_MFAS_DH"/>
    <property type="match status" value="1"/>
</dbReference>
<dbReference type="CDD" id="cd02440">
    <property type="entry name" value="AdoMet_MTases"/>
    <property type="match status" value="1"/>
</dbReference>
<keyword evidence="2" id="KW-0597">Phosphoprotein</keyword>
<dbReference type="Gene3D" id="1.10.1200.10">
    <property type="entry name" value="ACP-like"/>
    <property type="match status" value="1"/>
</dbReference>
<reference evidence="12" key="1">
    <citation type="journal article" date="2020" name="Stud. Mycol.">
        <title>101 Dothideomycetes genomes: a test case for predicting lifestyles and emergence of pathogens.</title>
        <authorList>
            <person name="Haridas S."/>
            <person name="Albert R."/>
            <person name="Binder M."/>
            <person name="Bloem J."/>
            <person name="Labutti K."/>
            <person name="Salamov A."/>
            <person name="Andreopoulos B."/>
            <person name="Baker S."/>
            <person name="Barry K."/>
            <person name="Bills G."/>
            <person name="Bluhm B."/>
            <person name="Cannon C."/>
            <person name="Castanera R."/>
            <person name="Culley D."/>
            <person name="Daum C."/>
            <person name="Ezra D."/>
            <person name="Gonzalez J."/>
            <person name="Henrissat B."/>
            <person name="Kuo A."/>
            <person name="Liang C."/>
            <person name="Lipzen A."/>
            <person name="Lutzoni F."/>
            <person name="Magnuson J."/>
            <person name="Mondo S."/>
            <person name="Nolan M."/>
            <person name="Ohm R."/>
            <person name="Pangilinan J."/>
            <person name="Park H.-J."/>
            <person name="Ramirez L."/>
            <person name="Alfaro M."/>
            <person name="Sun H."/>
            <person name="Tritt A."/>
            <person name="Yoshinaga Y."/>
            <person name="Zwiers L.-H."/>
            <person name="Turgeon B."/>
            <person name="Goodwin S."/>
            <person name="Spatafora J."/>
            <person name="Crous P."/>
            <person name="Grigoriev I."/>
        </authorList>
    </citation>
    <scope>NUCLEOTIDE SEQUENCE</scope>
    <source>
        <strain evidence="12">CBS 121739</strain>
    </source>
</reference>
<evidence type="ECO:0000256" key="1">
    <source>
        <dbReference type="ARBA" id="ARBA00022450"/>
    </source>
</evidence>
<evidence type="ECO:0000256" key="6">
    <source>
        <dbReference type="ARBA" id="ARBA00023268"/>
    </source>
</evidence>
<dbReference type="Gene3D" id="3.10.129.110">
    <property type="entry name" value="Polyketide synthase dehydratase"/>
    <property type="match status" value="1"/>
</dbReference>
<dbReference type="InterPro" id="IPR057326">
    <property type="entry name" value="KR_dom"/>
</dbReference>
<dbReference type="InterPro" id="IPR049552">
    <property type="entry name" value="PKS_DH_N"/>
</dbReference>
<dbReference type="SMART" id="SM00822">
    <property type="entry name" value="PKS_KR"/>
    <property type="match status" value="1"/>
</dbReference>
<keyword evidence="4" id="KW-0521">NADP</keyword>
<dbReference type="InterPro" id="IPR036291">
    <property type="entry name" value="NAD(P)-bd_dom_sf"/>
</dbReference>
<keyword evidence="3" id="KW-0808">Transferase</keyword>
<name>A0A6A6WLA4_9PEZI</name>
<proteinExistence type="predicted"/>
<dbReference type="InterPro" id="IPR016035">
    <property type="entry name" value="Acyl_Trfase/lysoPLipase"/>
</dbReference>
<dbReference type="InterPro" id="IPR014031">
    <property type="entry name" value="Ketoacyl_synth_C"/>
</dbReference>
<gene>
    <name evidence="12" type="ORF">EJ05DRAFT_495835</name>
</gene>
<dbReference type="InterPro" id="IPR042104">
    <property type="entry name" value="PKS_dehydratase_sf"/>
</dbReference>
<dbReference type="InterPro" id="IPR020807">
    <property type="entry name" value="PKS_DH"/>
</dbReference>
<dbReference type="GO" id="GO:0044550">
    <property type="term" value="P:secondary metabolite biosynthetic process"/>
    <property type="evidence" value="ECO:0007669"/>
    <property type="project" value="TreeGrafter"/>
</dbReference>
<dbReference type="SMART" id="SM00825">
    <property type="entry name" value="PKS_KS"/>
    <property type="match status" value="1"/>
</dbReference>
<evidence type="ECO:0000256" key="3">
    <source>
        <dbReference type="ARBA" id="ARBA00022679"/>
    </source>
</evidence>
<evidence type="ECO:0000313" key="12">
    <source>
        <dbReference type="EMBL" id="KAF2762994.1"/>
    </source>
</evidence>
<sequence length="2617" mass="287823">MRSQHVPNPTEADSIAVIGMSCIFPQDASSPEGFWKMLVEGRSARTKIPEDRFNSDAFYHSATGRAGTVNVQHGHFLKDDVTAFDAPFFSISSQEASGMDPQQRALLETTYHALENAGIPINNIKGTNTAVYIGSAGRDFELIGSKDIEQMPTYFALGAIPSIQSNRLSWFFDLRGPSMTVDTACSGSMQCLYLGAQSLLNGECDMVITGGSNLILTPELTISLSNFGFLSPDGKCHSFDHRANGYARGEGHGIIILKRLSDAIQDGNTIRAVIRAVASNQDGRTSVLARPSRDAHVSLIRSAYLKAGISFNETRFFEAHGTGTAVGDPIEAGGISDIFKEYRTRDEPLYVGATKSNIGHLEGASAIAGVIKAVLAVEKGIIPPNVWLEKVNPEIKEDWNLEFPTKALRWPAHEVRRVSVNSFGAGGANAHVIIDDAYNYLRIRGLSGRHRSYSIEGLHLFKPNNVDVGDSIGNISMFPTGTGGIELCKPHTNDQLEIRGQPGLLSETQKKQHLHRRIDSSMMTEISAGESQAKTLQVTNVFVFSSADEGGIERLSIALGGYLASGVPKTAIGQTFLDELAYTLSRHRSMFPWKSYLVASSVEELTQKLSAKQYAKPVRSTGMAPLVFVFTGQGAQWATMGRELLVHPAFRESFEAAEAFLLSLGYELNRPSDKSNIHLTEYSQALCTLLQVALVDLLRSWKIHPKAVVGHSSGEIAAAYCAGGLDRESAWRVAYYRGKVSAILEATHNEQGAMLAVPLNEPDIANIITTINENHMISGTKLTVACNNGPKSITISGSSILIDLLQKALEDRDIQARKVRVTIAYHSKQMQVVAEQYRTFIRDIPIPPDNGNSPATEFFSSLHGAGISLDIIRQSSYWVDNLTSKVQFAEAVQAIGLLYSNRKEAPLFVEIGPHPALRKPVMDTMASCGWHSTYSSILQRNLNGLHQLATFLGILFQNGYTSTTCPIDSAPLGVDLQMLTDLPSYPFNHSRSYSAESRLSRDFRTKRVPRNVYLGTRAADWNPAEPRWRNFISLVDHPWTQDHQFNDTVLYPGAGIAIMAVEAARHLTSVDKHIRNIEVREINFSNPIVLSDQITQAEVHVHLKLEKEDEATTEYSFNIYRVSPESVWETVSSGRVAVELSHPSLDDRTGPKQDSHHFAGVQNQLHPKAFYNTLSSYGLSFGPAFQLTKRILYDFQKISFTEVRQSESEDVHTNHSFTVPLIHPTILDAIMQAGLVVLATNQYVPNPNILPTHIRQIWLSDDLKDLGSHSLDVYCKTTFIGFREAEFSILAKHGQTGKPLVQITGYRVTSIVTTKSETRDVVTRDRTCYKMQWKPDWSVLSREATERYLLHRRLKNVEDRRIADIELCCLYFMCSTASNSVTSTKSHLHRYHQWAKKQLLSEHARSVLAQPEAQRMFLDFEFREDYLRDLERCPGGKMSVAIGRNLSRILDEAMDPLELLFSEHTPLAQEYYQGPECAIAYDSFSTYLDSLAHRNPNMDVIEIGAGTGGATRHVLSTLAPTHSSAKTFTPRFSTYVFTDISPSFFSGAQKEFEAFDERMTFKTLDISRDPNTQGFQQGQYDLIVASNVLHATEDISATLQNTRKLLKPGGKLVAIELSNPEAIHPAFTFALLPGWWMAKEQSRQWSPALTQEGWHDALLQSGFSGTDVYVRDYDGPDHSGCLIVSTAAHEKTPDEAPQSSVNPIVLIADIESNMQQSIAIETMQHFSAKGHQIQLMTFEESSSDSMTSDRIYVFLSELDRPLLVDMKQKEYDCLKSATQCARSILWVVSEGLNTPTFGLIQGLAHTVYSERPVLGFTSLSIDDTSSVSHVSAAIQQVLSKVICDDAENAEVEYMLRDGILYIDRIIEDEEMNDKLYHRKATQAPSIQQVEPKSMRQLRMTIGSPGILDTLHFEDDPRAGSPLGEHDIEVDVHGAALSVRDSAVILGQTPGNFIGLQCSGVVSRVGSSVSNLQTGHRVACVSRESFSSYARCNEHAALILPDSVDLHDGASIFVNYLVAYSSLAAFANLQRNQIVLVHDGASSLGQAALQVCRMKGAVVFTTVSCDEEKRTLKDELGIQEADIISTNAVAVDLAERVLASTGDQRVHIAFGSFSSIELVEISKCVQPMGKLIDIRYGIDNVALTNLPKMPSVSFISTTVEELVDYSLENGYVKFLPDIFSGLEPGTIVPAGLQRYKASDIETAVRSQQGNQASGLCIVQFTGDDTLRMMPKTPAPLLFDPMVSYVIAGAFGGLGRSISRWVADKGAKNLILLSRSGGSSVAATTLLAELHAKGVKVMAPKCDISDEQSMSENLRDCKECMPAIKGCFQCAMVLKDSLFENMSLEDFNAALRPKVTGSWNLHTYLPSDLDFFVMLSSSMGAIGNLGQSNYAAGNTYQDSLARYRAECGQHGISLGLGLITDVGFVAEHPDIKDRMLGAGYASTTESELHAMLESICADAMRDPAIVKSPDFVSGIMTGLTTHSTFEKRSLAPFPMMARPLFRHLWGMDRQTNTGLANLSGSAQMPAADLLRDAKSEDDAISILSKLLLSRVAKALFVPEVDIDLTRAASAQGVDSLVGVELRAWVKKELGVDLSIFDILQSQSLAAVASIINEKRTTIV</sequence>
<dbReference type="Gene3D" id="3.40.50.720">
    <property type="entry name" value="NAD(P)-binding Rossmann-like Domain"/>
    <property type="match status" value="1"/>
</dbReference>
<feature type="domain" description="PKS/mFAS DH" evidence="11">
    <location>
        <begin position="1011"/>
        <end position="1317"/>
    </location>
</feature>
<dbReference type="RefSeq" id="XP_033605445.1">
    <property type="nucleotide sequence ID" value="XM_033746296.1"/>
</dbReference>
<dbReference type="InterPro" id="IPR014043">
    <property type="entry name" value="Acyl_transferase_dom"/>
</dbReference>
<dbReference type="GO" id="GO:0004312">
    <property type="term" value="F:fatty acid synthase activity"/>
    <property type="evidence" value="ECO:0007669"/>
    <property type="project" value="TreeGrafter"/>
</dbReference>
<evidence type="ECO:0000313" key="13">
    <source>
        <dbReference type="Proteomes" id="UP000799437"/>
    </source>
</evidence>
<keyword evidence="6" id="KW-0511">Multifunctional enzyme</keyword>
<dbReference type="InterPro" id="IPR020806">
    <property type="entry name" value="PKS_PP-bd"/>
</dbReference>
<dbReference type="Pfam" id="PF00109">
    <property type="entry name" value="ketoacyl-synt"/>
    <property type="match status" value="1"/>
</dbReference>
<dbReference type="InterPro" id="IPR032821">
    <property type="entry name" value="PKS_assoc"/>
</dbReference>
<feature type="region of interest" description="N-terminal hotdog fold" evidence="8">
    <location>
        <begin position="1011"/>
        <end position="1143"/>
    </location>
</feature>
<evidence type="ECO:0000259" key="10">
    <source>
        <dbReference type="PROSITE" id="PS52004"/>
    </source>
</evidence>
<dbReference type="InterPro" id="IPR056501">
    <property type="entry name" value="NAD-bd_HRPKS_sdrA"/>
</dbReference>
<dbReference type="Gene3D" id="3.40.47.10">
    <property type="match status" value="1"/>
</dbReference>
<dbReference type="Pfam" id="PF23114">
    <property type="entry name" value="NAD-bd_HRPKS_sdrA"/>
    <property type="match status" value="1"/>
</dbReference>
<dbReference type="EMBL" id="ML996565">
    <property type="protein sequence ID" value="KAF2762994.1"/>
    <property type="molecule type" value="Genomic_DNA"/>
</dbReference>
<evidence type="ECO:0000259" key="11">
    <source>
        <dbReference type="PROSITE" id="PS52019"/>
    </source>
</evidence>
<keyword evidence="7" id="KW-0012">Acyltransferase</keyword>
<dbReference type="PANTHER" id="PTHR43775:SF29">
    <property type="entry name" value="ASPERFURANONE POLYKETIDE SYNTHASE AFOG-RELATED"/>
    <property type="match status" value="1"/>
</dbReference>
<dbReference type="PROSITE" id="PS50075">
    <property type="entry name" value="CARRIER"/>
    <property type="match status" value="1"/>
</dbReference>
<dbReference type="PROSITE" id="PS52004">
    <property type="entry name" value="KS3_2"/>
    <property type="match status" value="1"/>
</dbReference>
<feature type="active site" description="Proton donor; for dehydratase activity" evidence="8">
    <location>
        <position position="1228"/>
    </location>
</feature>
<dbReference type="InterPro" id="IPR001227">
    <property type="entry name" value="Ac_transferase_dom_sf"/>
</dbReference>
<dbReference type="SUPFAM" id="SSF50129">
    <property type="entry name" value="GroES-like"/>
    <property type="match status" value="1"/>
</dbReference>
<dbReference type="SUPFAM" id="SSF55048">
    <property type="entry name" value="Probable ACP-binding domain of malonyl-CoA ACP transacylase"/>
    <property type="match status" value="1"/>
</dbReference>
<dbReference type="Pfam" id="PF08659">
    <property type="entry name" value="KR"/>
    <property type="match status" value="1"/>
</dbReference>
<dbReference type="SUPFAM" id="SSF51735">
    <property type="entry name" value="NAD(P)-binding Rossmann-fold domains"/>
    <property type="match status" value="2"/>
</dbReference>
<dbReference type="Pfam" id="PF23297">
    <property type="entry name" value="ACP_SdgA_C"/>
    <property type="match status" value="1"/>
</dbReference>
<dbReference type="InterPro" id="IPR011032">
    <property type="entry name" value="GroES-like_sf"/>
</dbReference>
<keyword evidence="13" id="KW-1185">Reference proteome</keyword>
<dbReference type="SMART" id="SM00823">
    <property type="entry name" value="PKS_PP"/>
    <property type="match status" value="1"/>
</dbReference>
<dbReference type="SMART" id="SM00829">
    <property type="entry name" value="PKS_ER"/>
    <property type="match status" value="1"/>
</dbReference>
<dbReference type="InterPro" id="IPR013217">
    <property type="entry name" value="Methyltransf_12"/>
</dbReference>
<accession>A0A6A6WLA4</accession>
<dbReference type="CDD" id="cd05195">
    <property type="entry name" value="enoyl_red"/>
    <property type="match status" value="1"/>
</dbReference>
<dbReference type="InterPro" id="IPR013968">
    <property type="entry name" value="PKS_KR"/>
</dbReference>
<dbReference type="Pfam" id="PF08242">
    <property type="entry name" value="Methyltransf_12"/>
    <property type="match status" value="1"/>
</dbReference>
<dbReference type="Gene3D" id="3.40.366.10">
    <property type="entry name" value="Malonyl-Coenzyme A Acyl Carrier Protein, domain 2"/>
    <property type="match status" value="1"/>
</dbReference>
<dbReference type="SUPFAM" id="SSF52151">
    <property type="entry name" value="FabD/lysophospholipase-like"/>
    <property type="match status" value="1"/>
</dbReference>
<dbReference type="InterPro" id="IPR049900">
    <property type="entry name" value="PKS_mFAS_DH"/>
</dbReference>
<dbReference type="InterPro" id="IPR016036">
    <property type="entry name" value="Malonyl_transacylase_ACP-bd"/>
</dbReference>
<dbReference type="InterPro" id="IPR014030">
    <property type="entry name" value="Ketoacyl_synth_N"/>
</dbReference>
<dbReference type="InterPro" id="IPR036736">
    <property type="entry name" value="ACP-like_sf"/>
</dbReference>
<dbReference type="Gene3D" id="3.40.50.150">
    <property type="entry name" value="Vaccinia Virus protein VP39"/>
    <property type="match status" value="1"/>
</dbReference>
<dbReference type="SUPFAM" id="SSF53335">
    <property type="entry name" value="S-adenosyl-L-methionine-dependent methyltransferases"/>
    <property type="match status" value="1"/>
</dbReference>
<keyword evidence="5" id="KW-0560">Oxidoreductase</keyword>
<dbReference type="SUPFAM" id="SSF47336">
    <property type="entry name" value="ACP-like"/>
    <property type="match status" value="1"/>
</dbReference>
<dbReference type="Proteomes" id="UP000799437">
    <property type="component" value="Unassembled WGS sequence"/>
</dbReference>
<organism evidence="12 13">
    <name type="scientific">Pseudovirgaria hyperparasitica</name>
    <dbReference type="NCBI Taxonomy" id="470096"/>
    <lineage>
        <taxon>Eukaryota</taxon>
        <taxon>Fungi</taxon>
        <taxon>Dikarya</taxon>
        <taxon>Ascomycota</taxon>
        <taxon>Pezizomycotina</taxon>
        <taxon>Dothideomycetes</taxon>
        <taxon>Dothideomycetes incertae sedis</taxon>
        <taxon>Acrospermales</taxon>
        <taxon>Acrospermaceae</taxon>
        <taxon>Pseudovirgaria</taxon>
    </lineage>
</organism>
<dbReference type="SMART" id="SM00826">
    <property type="entry name" value="PKS_DH"/>
    <property type="match status" value="1"/>
</dbReference>
<evidence type="ECO:0000256" key="8">
    <source>
        <dbReference type="PROSITE-ProRule" id="PRU01363"/>
    </source>
</evidence>
<dbReference type="InterPro" id="IPR009081">
    <property type="entry name" value="PP-bd_ACP"/>
</dbReference>
<dbReference type="Pfam" id="PF02801">
    <property type="entry name" value="Ketoacyl-synt_C"/>
    <property type="match status" value="1"/>
</dbReference>
<dbReference type="Gene3D" id="3.90.180.10">
    <property type="entry name" value="Medium-chain alcohol dehydrogenases, catalytic domain"/>
    <property type="match status" value="1"/>
</dbReference>
<dbReference type="Pfam" id="PF16197">
    <property type="entry name" value="KAsynt_C_assoc"/>
    <property type="match status" value="1"/>
</dbReference>
<dbReference type="SUPFAM" id="SSF53901">
    <property type="entry name" value="Thiolase-like"/>
    <property type="match status" value="1"/>
</dbReference>
<keyword evidence="1" id="KW-0596">Phosphopantetheine</keyword>
<evidence type="ECO:0000256" key="5">
    <source>
        <dbReference type="ARBA" id="ARBA00023002"/>
    </source>
</evidence>
<feature type="region of interest" description="C-terminal hotdog fold" evidence="8">
    <location>
        <begin position="1161"/>
        <end position="1317"/>
    </location>
</feature>
<dbReference type="InterPro" id="IPR020843">
    <property type="entry name" value="ER"/>
</dbReference>
<dbReference type="Gene3D" id="3.30.70.3290">
    <property type="match status" value="1"/>
</dbReference>
<dbReference type="PANTHER" id="PTHR43775">
    <property type="entry name" value="FATTY ACID SYNTHASE"/>
    <property type="match status" value="1"/>
</dbReference>
<dbReference type="Pfam" id="PF21089">
    <property type="entry name" value="PKS_DH_N"/>
    <property type="match status" value="1"/>
</dbReference>
<protein>
    <submittedName>
        <fullName evidence="12">Uncharacterized protein</fullName>
    </submittedName>
</protein>
<dbReference type="InterPro" id="IPR050091">
    <property type="entry name" value="PKS_NRPS_Biosynth_Enz"/>
</dbReference>
<dbReference type="InterPro" id="IPR020841">
    <property type="entry name" value="PKS_Beta-ketoAc_synthase_dom"/>
</dbReference>
<dbReference type="Pfam" id="PF14765">
    <property type="entry name" value="PS-DH"/>
    <property type="match status" value="1"/>
</dbReference>
<evidence type="ECO:0000256" key="4">
    <source>
        <dbReference type="ARBA" id="ARBA00022857"/>
    </source>
</evidence>
<evidence type="ECO:0000256" key="2">
    <source>
        <dbReference type="ARBA" id="ARBA00022553"/>
    </source>
</evidence>
<dbReference type="SMART" id="SM00827">
    <property type="entry name" value="PKS_AT"/>
    <property type="match status" value="1"/>
</dbReference>
<dbReference type="GO" id="GO:0031177">
    <property type="term" value="F:phosphopantetheine binding"/>
    <property type="evidence" value="ECO:0007669"/>
    <property type="project" value="InterPro"/>
</dbReference>
<dbReference type="Pfam" id="PF00698">
    <property type="entry name" value="Acyl_transf_1"/>
    <property type="match status" value="1"/>
</dbReference>
<dbReference type="GO" id="GO:0006633">
    <property type="term" value="P:fatty acid biosynthetic process"/>
    <property type="evidence" value="ECO:0007669"/>
    <property type="project" value="TreeGrafter"/>
</dbReference>
<dbReference type="GeneID" id="54487350"/>
<evidence type="ECO:0000256" key="7">
    <source>
        <dbReference type="ARBA" id="ARBA00023315"/>
    </source>
</evidence>
<feature type="domain" description="Ketosynthase family 3 (KS3)" evidence="10">
    <location>
        <begin position="12"/>
        <end position="436"/>
    </location>
</feature>
<dbReference type="OrthoDB" id="329835at2759"/>
<feature type="active site" description="Proton acceptor; for dehydratase activity" evidence="8">
    <location>
        <position position="1043"/>
    </location>
</feature>
<dbReference type="CDD" id="cd00833">
    <property type="entry name" value="PKS"/>
    <property type="match status" value="1"/>
</dbReference>
<dbReference type="GO" id="GO:0016491">
    <property type="term" value="F:oxidoreductase activity"/>
    <property type="evidence" value="ECO:0007669"/>
    <property type="project" value="UniProtKB-KW"/>
</dbReference>
<dbReference type="InterPro" id="IPR029063">
    <property type="entry name" value="SAM-dependent_MTases_sf"/>
</dbReference>
<feature type="domain" description="Carrier" evidence="9">
    <location>
        <begin position="2536"/>
        <end position="2613"/>
    </location>
</feature>
<dbReference type="InterPro" id="IPR016039">
    <property type="entry name" value="Thiolase-like"/>
</dbReference>
<dbReference type="CDD" id="cd05274">
    <property type="entry name" value="KR_FAS_SDR_x"/>
    <property type="match status" value="1"/>
</dbReference>
<dbReference type="InterPro" id="IPR049551">
    <property type="entry name" value="PKS_DH_C"/>
</dbReference>